<organism evidence="5 6">
    <name type="scientific">Sphingomonas spermidinifaciens</name>
    <dbReference type="NCBI Taxonomy" id="1141889"/>
    <lineage>
        <taxon>Bacteria</taxon>
        <taxon>Pseudomonadati</taxon>
        <taxon>Pseudomonadota</taxon>
        <taxon>Alphaproteobacteria</taxon>
        <taxon>Sphingomonadales</taxon>
        <taxon>Sphingomonadaceae</taxon>
        <taxon>Sphingomonas</taxon>
    </lineage>
</organism>
<feature type="domain" description="HTH araC/xylS-type" evidence="4">
    <location>
        <begin position="170"/>
        <end position="270"/>
    </location>
</feature>
<dbReference type="SMART" id="SM00342">
    <property type="entry name" value="HTH_ARAC"/>
    <property type="match status" value="1"/>
</dbReference>
<keyword evidence="1" id="KW-0805">Transcription regulation</keyword>
<evidence type="ECO:0000256" key="2">
    <source>
        <dbReference type="ARBA" id="ARBA00023125"/>
    </source>
</evidence>
<evidence type="ECO:0000256" key="1">
    <source>
        <dbReference type="ARBA" id="ARBA00023015"/>
    </source>
</evidence>
<gene>
    <name evidence="5" type="ORF">COC42_05125</name>
</gene>
<proteinExistence type="predicted"/>
<reference evidence="5 6" key="1">
    <citation type="submission" date="2017-09" db="EMBL/GenBank/DDBJ databases">
        <title>Sphingomonas spermidinifaciens 9NM-10, whole genome shotgun sequence.</title>
        <authorList>
            <person name="Feng G."/>
            <person name="Zhu H."/>
        </authorList>
    </citation>
    <scope>NUCLEOTIDE SEQUENCE [LARGE SCALE GENOMIC DNA]</scope>
    <source>
        <strain evidence="5 6">9NM-10</strain>
    </source>
</reference>
<dbReference type="PANTHER" id="PTHR46796">
    <property type="entry name" value="HTH-TYPE TRANSCRIPTIONAL ACTIVATOR RHAS-RELATED"/>
    <property type="match status" value="1"/>
</dbReference>
<keyword evidence="6" id="KW-1185">Reference proteome</keyword>
<protein>
    <recommendedName>
        <fullName evidence="4">HTH araC/xylS-type domain-containing protein</fullName>
    </recommendedName>
</protein>
<dbReference type="AlphaFoldDB" id="A0A2A4B736"/>
<dbReference type="InterPro" id="IPR018060">
    <property type="entry name" value="HTH_AraC"/>
</dbReference>
<evidence type="ECO:0000259" key="4">
    <source>
        <dbReference type="PROSITE" id="PS01124"/>
    </source>
</evidence>
<accession>A0A2A4B736</accession>
<dbReference type="OrthoDB" id="2559672at2"/>
<evidence type="ECO:0000256" key="3">
    <source>
        <dbReference type="ARBA" id="ARBA00023163"/>
    </source>
</evidence>
<dbReference type="Pfam" id="PF12833">
    <property type="entry name" value="HTH_18"/>
    <property type="match status" value="1"/>
</dbReference>
<dbReference type="Gene3D" id="1.10.10.60">
    <property type="entry name" value="Homeodomain-like"/>
    <property type="match status" value="1"/>
</dbReference>
<evidence type="ECO:0000313" key="5">
    <source>
        <dbReference type="EMBL" id="PCD03735.1"/>
    </source>
</evidence>
<dbReference type="InterPro" id="IPR050204">
    <property type="entry name" value="AraC_XylS_family_regulators"/>
</dbReference>
<name>A0A2A4B736_9SPHN</name>
<comment type="caution">
    <text evidence="5">The sequence shown here is derived from an EMBL/GenBank/DDBJ whole genome shotgun (WGS) entry which is preliminary data.</text>
</comment>
<keyword evidence="3" id="KW-0804">Transcription</keyword>
<dbReference type="PROSITE" id="PS01124">
    <property type="entry name" value="HTH_ARAC_FAMILY_2"/>
    <property type="match status" value="1"/>
</dbReference>
<dbReference type="Proteomes" id="UP000218366">
    <property type="component" value="Unassembled WGS sequence"/>
</dbReference>
<dbReference type="EMBL" id="NWMW01000001">
    <property type="protein sequence ID" value="PCD03735.1"/>
    <property type="molecule type" value="Genomic_DNA"/>
</dbReference>
<sequence>MNDVLVARTGITKRGHPVSVNRPPDEDLGRHIARLFITIVDQPEDGVIEDFIVSETGFIRILLTGEWQALEGGEWRDYAGPILFGAQSRPFRCRVRGPFAMCGFAILPGAWRSLTGIDHRDLADRVRRLVGPVGDRLDQAGADPWSHGPTFAALNAAVRDWIRLGSGEVDAVAERFDRRIHVDPTRSVADLAREIAVTPRTLDRRVQASFGMSPKMVLRRARFLDMAATVRGLAVPDEEMLAALRFYDQSHQVREFRHFTGMTPGAFQRASTPLFNLALESRQRRKFELAGQADERIPWLA</sequence>
<dbReference type="GO" id="GO:0043565">
    <property type="term" value="F:sequence-specific DNA binding"/>
    <property type="evidence" value="ECO:0007669"/>
    <property type="project" value="InterPro"/>
</dbReference>
<dbReference type="GO" id="GO:0003700">
    <property type="term" value="F:DNA-binding transcription factor activity"/>
    <property type="evidence" value="ECO:0007669"/>
    <property type="project" value="InterPro"/>
</dbReference>
<dbReference type="RefSeq" id="WP_096342139.1">
    <property type="nucleotide sequence ID" value="NZ_NWMW01000001.1"/>
</dbReference>
<keyword evidence="2" id="KW-0238">DNA-binding</keyword>
<evidence type="ECO:0000313" key="6">
    <source>
        <dbReference type="Proteomes" id="UP000218366"/>
    </source>
</evidence>